<dbReference type="InterPro" id="IPR003593">
    <property type="entry name" value="AAA+_ATPase"/>
</dbReference>
<feature type="domain" description="ABC transporter" evidence="6">
    <location>
        <begin position="3"/>
        <end position="233"/>
    </location>
</feature>
<evidence type="ECO:0000256" key="3">
    <source>
        <dbReference type="ARBA" id="ARBA00022741"/>
    </source>
</evidence>
<dbReference type="InterPro" id="IPR003439">
    <property type="entry name" value="ABC_transporter-like_ATP-bd"/>
</dbReference>
<dbReference type="Proteomes" id="UP001596160">
    <property type="component" value="Unassembled WGS sequence"/>
</dbReference>
<reference evidence="8" key="1">
    <citation type="journal article" date="2019" name="Int. J. Syst. Evol. Microbiol.">
        <title>The Global Catalogue of Microorganisms (GCM) 10K type strain sequencing project: providing services to taxonomists for standard genome sequencing and annotation.</title>
        <authorList>
            <consortium name="The Broad Institute Genomics Platform"/>
            <consortium name="The Broad Institute Genome Sequencing Center for Infectious Disease"/>
            <person name="Wu L."/>
            <person name="Ma J."/>
        </authorList>
    </citation>
    <scope>NUCLEOTIDE SEQUENCE [LARGE SCALE GENOMIC DNA]</scope>
    <source>
        <strain evidence="8">PCU 266</strain>
    </source>
</reference>
<accession>A0ABW0AJE1</accession>
<dbReference type="PANTHER" id="PTHR43335">
    <property type="entry name" value="ABC TRANSPORTER, ATP-BINDING PROTEIN"/>
    <property type="match status" value="1"/>
</dbReference>
<dbReference type="Pfam" id="PF00005">
    <property type="entry name" value="ABC_tran"/>
    <property type="match status" value="1"/>
</dbReference>
<keyword evidence="3" id="KW-0547">Nucleotide-binding</keyword>
<name>A0ABW0AJE1_9ACTN</name>
<evidence type="ECO:0000256" key="2">
    <source>
        <dbReference type="ARBA" id="ARBA00022448"/>
    </source>
</evidence>
<dbReference type="PROSITE" id="PS00211">
    <property type="entry name" value="ABC_TRANSPORTER_1"/>
    <property type="match status" value="1"/>
</dbReference>
<evidence type="ECO:0000256" key="5">
    <source>
        <dbReference type="SAM" id="MobiDB-lite"/>
    </source>
</evidence>
<keyword evidence="8" id="KW-1185">Reference proteome</keyword>
<dbReference type="GO" id="GO:0005524">
    <property type="term" value="F:ATP binding"/>
    <property type="evidence" value="ECO:0007669"/>
    <property type="project" value="UniProtKB-KW"/>
</dbReference>
<dbReference type="Gene3D" id="3.40.50.300">
    <property type="entry name" value="P-loop containing nucleotide triphosphate hydrolases"/>
    <property type="match status" value="1"/>
</dbReference>
<dbReference type="EMBL" id="JBHSKP010000006">
    <property type="protein sequence ID" value="MFC5152634.1"/>
    <property type="molecule type" value="Genomic_DNA"/>
</dbReference>
<dbReference type="InterPro" id="IPR027417">
    <property type="entry name" value="P-loop_NTPase"/>
</dbReference>
<evidence type="ECO:0000259" key="6">
    <source>
        <dbReference type="PROSITE" id="PS50893"/>
    </source>
</evidence>
<sequence>MSIAFTGCTYRYGRKLRPVLNDLSYRTPDGVTILLGPNGAGKSTVLKLAASVIRPQSGRISVNGVGSRSREYRKHVAWMPQSITAMAGLTSREQVAYAGWLKGMNRSDAWEHAKKSLGMVDLAEKADSKANTLSGGQLRRLGVASALVHECRVLLLDEPTAGMDPTQRRTFRTILTNIVDRKGIQILMSTHDVADLADDAHHVTVLLEGQVRHDGTTQDFLSHAVSGTPEGRRAESAYTALTTRH</sequence>
<evidence type="ECO:0000256" key="1">
    <source>
        <dbReference type="ARBA" id="ARBA00005417"/>
    </source>
</evidence>
<protein>
    <submittedName>
        <fullName evidence="7">ABC transporter ATP-binding protein</fullName>
    </submittedName>
</protein>
<evidence type="ECO:0000313" key="7">
    <source>
        <dbReference type="EMBL" id="MFC5152634.1"/>
    </source>
</evidence>
<dbReference type="SMART" id="SM00382">
    <property type="entry name" value="AAA"/>
    <property type="match status" value="1"/>
</dbReference>
<feature type="region of interest" description="Disordered" evidence="5">
    <location>
        <begin position="226"/>
        <end position="245"/>
    </location>
</feature>
<organism evidence="7 8">
    <name type="scientific">Streptomyces amakusaensis</name>
    <dbReference type="NCBI Taxonomy" id="67271"/>
    <lineage>
        <taxon>Bacteria</taxon>
        <taxon>Bacillati</taxon>
        <taxon>Actinomycetota</taxon>
        <taxon>Actinomycetes</taxon>
        <taxon>Kitasatosporales</taxon>
        <taxon>Streptomycetaceae</taxon>
        <taxon>Streptomyces</taxon>
    </lineage>
</organism>
<dbReference type="PANTHER" id="PTHR43335:SF2">
    <property type="entry name" value="ABC TRANSPORTER, ATP-BINDING PROTEIN"/>
    <property type="match status" value="1"/>
</dbReference>
<dbReference type="PROSITE" id="PS50893">
    <property type="entry name" value="ABC_TRANSPORTER_2"/>
    <property type="match status" value="1"/>
</dbReference>
<gene>
    <name evidence="7" type="ORF">ACFPRH_12890</name>
</gene>
<keyword evidence="4 7" id="KW-0067">ATP-binding</keyword>
<dbReference type="InterPro" id="IPR017871">
    <property type="entry name" value="ABC_transporter-like_CS"/>
</dbReference>
<comment type="caution">
    <text evidence="7">The sequence shown here is derived from an EMBL/GenBank/DDBJ whole genome shotgun (WGS) entry which is preliminary data.</text>
</comment>
<dbReference type="SUPFAM" id="SSF52540">
    <property type="entry name" value="P-loop containing nucleoside triphosphate hydrolases"/>
    <property type="match status" value="1"/>
</dbReference>
<comment type="similarity">
    <text evidence="1">Belongs to the ABC transporter superfamily.</text>
</comment>
<keyword evidence="2" id="KW-0813">Transport</keyword>
<evidence type="ECO:0000313" key="8">
    <source>
        <dbReference type="Proteomes" id="UP001596160"/>
    </source>
</evidence>
<dbReference type="RefSeq" id="WP_344477933.1">
    <property type="nucleotide sequence ID" value="NZ_BAAASB010000009.1"/>
</dbReference>
<evidence type="ECO:0000256" key="4">
    <source>
        <dbReference type="ARBA" id="ARBA00022840"/>
    </source>
</evidence>
<proteinExistence type="inferred from homology"/>